<evidence type="ECO:0000256" key="8">
    <source>
        <dbReference type="ARBA" id="ARBA00022692"/>
    </source>
</evidence>
<protein>
    <recommendedName>
        <fullName evidence="4">Cytochrome bc1 complex Rieske iron-sulfur subunit</fullName>
    </recommendedName>
    <alternativeName>
        <fullName evidence="18">Cytochrome bc1 reductase complex subunit QcrA</fullName>
    </alternativeName>
    <alternativeName>
        <fullName evidence="19">Rieske iron-sulfur protein</fullName>
    </alternativeName>
</protein>
<dbReference type="GO" id="GO:0005886">
    <property type="term" value="C:plasma membrane"/>
    <property type="evidence" value="ECO:0007669"/>
    <property type="project" value="UniProtKB-SubCell"/>
</dbReference>
<dbReference type="Pfam" id="PF00355">
    <property type="entry name" value="Rieske"/>
    <property type="match status" value="1"/>
</dbReference>
<evidence type="ECO:0000256" key="18">
    <source>
        <dbReference type="ARBA" id="ARBA00029586"/>
    </source>
</evidence>
<keyword evidence="5" id="KW-0813">Transport</keyword>
<dbReference type="InterPro" id="IPR045603">
    <property type="entry name" value="QcrA_N"/>
</dbReference>
<evidence type="ECO:0000256" key="2">
    <source>
        <dbReference type="ARBA" id="ARBA00004651"/>
    </source>
</evidence>
<evidence type="ECO:0000256" key="19">
    <source>
        <dbReference type="ARBA" id="ARBA00032409"/>
    </source>
</evidence>
<keyword evidence="6" id="KW-1003">Cell membrane</keyword>
<dbReference type="InterPro" id="IPR017941">
    <property type="entry name" value="Rieske_2Fe-2S"/>
</dbReference>
<keyword evidence="12 21" id="KW-1133">Transmembrane helix</keyword>
<evidence type="ECO:0000256" key="14">
    <source>
        <dbReference type="ARBA" id="ARBA00023004"/>
    </source>
</evidence>
<keyword evidence="7" id="KW-0679">Respiratory chain</keyword>
<dbReference type="GO" id="GO:0004497">
    <property type="term" value="F:monooxygenase activity"/>
    <property type="evidence" value="ECO:0007669"/>
    <property type="project" value="UniProtKB-ARBA"/>
</dbReference>
<dbReference type="GO" id="GO:0051537">
    <property type="term" value="F:2 iron, 2 sulfur cluster binding"/>
    <property type="evidence" value="ECO:0007669"/>
    <property type="project" value="UniProtKB-KW"/>
</dbReference>
<dbReference type="OrthoDB" id="9802613at2"/>
<evidence type="ECO:0000256" key="15">
    <source>
        <dbReference type="ARBA" id="ARBA00023014"/>
    </source>
</evidence>
<sequence>MSGVQPNDLPSEAELAGMSRDELVKLGTKLDGVEIVHYEERWPVKGTRAERRAERLVALWFTIAALGGLAFLAAFLFWPWKYEAPNTEHHFLYSLYTPVIGLTLGIAILGLGVGALLYTKKFIPEELAVQERGDGGSAEVDKATIVAELADAGERSTLGRRSLIKRTAGLGAGVFGLGVLALPLGSLIRNPHADSETKASLWHTGWKAENGEKVYLRRHTGNFHEVALIRPEDLDAGGFETVFPFRESERDDEEALVAALKRADNPVMLIRLRPGQSVVKREGQENFNYGDFYAYSKICTHLGCPTSLYEQQTGLLLCPCHQSQFDVFHYGKPRFGPATRALPQLPITVDEDGYLIARSDFIEAVGPAFWERKS</sequence>
<evidence type="ECO:0000256" key="12">
    <source>
        <dbReference type="ARBA" id="ARBA00022989"/>
    </source>
</evidence>
<feature type="transmembrane region" description="Helical" evidence="21">
    <location>
        <begin position="57"/>
        <end position="78"/>
    </location>
</feature>
<evidence type="ECO:0000256" key="4">
    <source>
        <dbReference type="ARBA" id="ARBA00015816"/>
    </source>
</evidence>
<name>A0A495X8E0_9PSEU</name>
<dbReference type="PANTHER" id="PTHR10134">
    <property type="entry name" value="CYTOCHROME B-C1 COMPLEX SUBUNIT RIESKE, MITOCHONDRIAL"/>
    <property type="match status" value="1"/>
</dbReference>
<comment type="similarity">
    <text evidence="3">Belongs to the Rieske iron-sulfur protein family.</text>
</comment>
<comment type="cofactor">
    <cofactor evidence="20">
        <name>[2Fe-2S] cluster</name>
        <dbReference type="ChEBI" id="CHEBI:190135"/>
    </cofactor>
</comment>
<comment type="subcellular location">
    <subcellularLocation>
        <location evidence="2">Cell membrane</location>
        <topology evidence="2">Multi-pass membrane protein</topology>
    </subcellularLocation>
</comment>
<dbReference type="GO" id="GO:0046872">
    <property type="term" value="F:metal ion binding"/>
    <property type="evidence" value="ECO:0007669"/>
    <property type="project" value="UniProtKB-KW"/>
</dbReference>
<keyword evidence="24" id="KW-1185">Reference proteome</keyword>
<evidence type="ECO:0000256" key="9">
    <source>
        <dbReference type="ARBA" id="ARBA00022714"/>
    </source>
</evidence>
<dbReference type="InterPro" id="IPR014349">
    <property type="entry name" value="Rieske_Fe-S_prot"/>
</dbReference>
<dbReference type="PROSITE" id="PS51296">
    <property type="entry name" value="RIESKE"/>
    <property type="match status" value="1"/>
</dbReference>
<dbReference type="Pfam" id="PF19297">
    <property type="entry name" value="QcrA_N"/>
    <property type="match status" value="1"/>
</dbReference>
<keyword evidence="13" id="KW-0560">Oxidoreductase</keyword>
<keyword evidence="11" id="KW-0249">Electron transport</keyword>
<dbReference type="Proteomes" id="UP000272729">
    <property type="component" value="Unassembled WGS sequence"/>
</dbReference>
<dbReference type="Gene3D" id="2.102.10.10">
    <property type="entry name" value="Rieske [2Fe-2S] iron-sulphur domain"/>
    <property type="match status" value="1"/>
</dbReference>
<evidence type="ECO:0000256" key="21">
    <source>
        <dbReference type="SAM" id="Phobius"/>
    </source>
</evidence>
<feature type="transmembrane region" description="Helical" evidence="21">
    <location>
        <begin position="98"/>
        <end position="118"/>
    </location>
</feature>
<evidence type="ECO:0000256" key="5">
    <source>
        <dbReference type="ARBA" id="ARBA00022448"/>
    </source>
</evidence>
<evidence type="ECO:0000256" key="16">
    <source>
        <dbReference type="ARBA" id="ARBA00023136"/>
    </source>
</evidence>
<keyword evidence="14" id="KW-0408">Iron</keyword>
<evidence type="ECO:0000256" key="17">
    <source>
        <dbReference type="ARBA" id="ARBA00023157"/>
    </source>
</evidence>
<dbReference type="GO" id="GO:0016705">
    <property type="term" value="F:oxidoreductase activity, acting on paired donors, with incorporation or reduction of molecular oxygen"/>
    <property type="evidence" value="ECO:0007669"/>
    <property type="project" value="UniProtKB-ARBA"/>
</dbReference>
<feature type="domain" description="Rieske" evidence="22">
    <location>
        <begin position="264"/>
        <end position="356"/>
    </location>
</feature>
<dbReference type="RefSeq" id="WP_121221924.1">
    <property type="nucleotide sequence ID" value="NZ_JBIUBA010000067.1"/>
</dbReference>
<dbReference type="EMBL" id="RBXR01000001">
    <property type="protein sequence ID" value="RKT69859.1"/>
    <property type="molecule type" value="Genomic_DNA"/>
</dbReference>
<evidence type="ECO:0000259" key="22">
    <source>
        <dbReference type="PROSITE" id="PS51296"/>
    </source>
</evidence>
<keyword evidence="17" id="KW-1015">Disulfide bond</keyword>
<reference evidence="23 24" key="1">
    <citation type="submission" date="2018-10" db="EMBL/GenBank/DDBJ databases">
        <title>Sequencing the genomes of 1000 actinobacteria strains.</title>
        <authorList>
            <person name="Klenk H.-P."/>
        </authorList>
    </citation>
    <scope>NUCLEOTIDE SEQUENCE [LARGE SCALE GENOMIC DNA]</scope>
    <source>
        <strain evidence="23 24">DSM 43911</strain>
    </source>
</reference>
<dbReference type="InterPro" id="IPR005805">
    <property type="entry name" value="Rieske_Fe-S_prot_C"/>
</dbReference>
<dbReference type="PRINTS" id="PR00162">
    <property type="entry name" value="RIESKE"/>
</dbReference>
<keyword evidence="9" id="KW-0001">2Fe-2S</keyword>
<dbReference type="InterPro" id="IPR036922">
    <property type="entry name" value="Rieske_2Fe-2S_sf"/>
</dbReference>
<evidence type="ECO:0000256" key="11">
    <source>
        <dbReference type="ARBA" id="ARBA00022982"/>
    </source>
</evidence>
<dbReference type="SUPFAM" id="SSF50022">
    <property type="entry name" value="ISP domain"/>
    <property type="match status" value="1"/>
</dbReference>
<dbReference type="AlphaFoldDB" id="A0A495X8E0"/>
<evidence type="ECO:0000256" key="7">
    <source>
        <dbReference type="ARBA" id="ARBA00022660"/>
    </source>
</evidence>
<accession>A0A495X8E0</accession>
<keyword evidence="8 21" id="KW-0812">Transmembrane</keyword>
<evidence type="ECO:0000256" key="3">
    <source>
        <dbReference type="ARBA" id="ARBA00010651"/>
    </source>
</evidence>
<evidence type="ECO:0000313" key="24">
    <source>
        <dbReference type="Proteomes" id="UP000272729"/>
    </source>
</evidence>
<comment type="caution">
    <text evidence="23">The sequence shown here is derived from an EMBL/GenBank/DDBJ whole genome shotgun (WGS) entry which is preliminary data.</text>
</comment>
<keyword evidence="10" id="KW-0479">Metal-binding</keyword>
<evidence type="ECO:0000313" key="23">
    <source>
        <dbReference type="EMBL" id="RKT69859.1"/>
    </source>
</evidence>
<proteinExistence type="inferred from homology"/>
<evidence type="ECO:0000256" key="6">
    <source>
        <dbReference type="ARBA" id="ARBA00022475"/>
    </source>
</evidence>
<gene>
    <name evidence="23" type="ORF">DFJ66_3097</name>
</gene>
<evidence type="ECO:0000256" key="1">
    <source>
        <dbReference type="ARBA" id="ARBA00002494"/>
    </source>
</evidence>
<keyword evidence="15" id="KW-0411">Iron-sulfur</keyword>
<evidence type="ECO:0000256" key="13">
    <source>
        <dbReference type="ARBA" id="ARBA00023002"/>
    </source>
</evidence>
<organism evidence="23 24">
    <name type="scientific">Saccharothrix variisporea</name>
    <dbReference type="NCBI Taxonomy" id="543527"/>
    <lineage>
        <taxon>Bacteria</taxon>
        <taxon>Bacillati</taxon>
        <taxon>Actinomycetota</taxon>
        <taxon>Actinomycetes</taxon>
        <taxon>Pseudonocardiales</taxon>
        <taxon>Pseudonocardiaceae</taxon>
        <taxon>Saccharothrix</taxon>
    </lineage>
</organism>
<evidence type="ECO:0000256" key="10">
    <source>
        <dbReference type="ARBA" id="ARBA00022723"/>
    </source>
</evidence>
<evidence type="ECO:0000256" key="20">
    <source>
        <dbReference type="ARBA" id="ARBA00034078"/>
    </source>
</evidence>
<dbReference type="CDD" id="cd03467">
    <property type="entry name" value="Rieske"/>
    <property type="match status" value="1"/>
</dbReference>
<feature type="transmembrane region" description="Helical" evidence="21">
    <location>
        <begin position="168"/>
        <end position="188"/>
    </location>
</feature>
<keyword evidence="16 21" id="KW-0472">Membrane</keyword>
<comment type="function">
    <text evidence="1">Iron-sulfur subunit of the cytochrome bc1 complex, an essential component of the respiratory electron transport chain required for ATP synthesis. The bc1 complex catalyzes the oxidation of menaquinol and the reduction of cytochrome c in the respiratory chain. The bc1 complex operates through a Q-cycle mechanism that couples electron transfer to generation of the proton gradient that drives ATP synthesis.</text>
</comment>